<dbReference type="Gene3D" id="2.40.170.20">
    <property type="entry name" value="TonB-dependent receptor, beta-barrel domain"/>
    <property type="match status" value="1"/>
</dbReference>
<dbReference type="InterPro" id="IPR036942">
    <property type="entry name" value="Beta-barrel_TonB_sf"/>
</dbReference>
<feature type="signal peptide" evidence="4">
    <location>
        <begin position="1"/>
        <end position="19"/>
    </location>
</feature>
<feature type="chain" id="PRO_5046129047" evidence="4">
    <location>
        <begin position="20"/>
        <end position="816"/>
    </location>
</feature>
<keyword evidence="7" id="KW-1185">Reference proteome</keyword>
<organism evidence="6 7">
    <name type="scientific">Pedobacter boryungensis</name>
    <dbReference type="NCBI Taxonomy" id="869962"/>
    <lineage>
        <taxon>Bacteria</taxon>
        <taxon>Pseudomonadati</taxon>
        <taxon>Bacteroidota</taxon>
        <taxon>Sphingobacteriia</taxon>
        <taxon>Sphingobacteriales</taxon>
        <taxon>Sphingobacteriaceae</taxon>
        <taxon>Pedobacter</taxon>
    </lineage>
</organism>
<dbReference type="PANTHER" id="PTHR40980">
    <property type="entry name" value="PLUG DOMAIN-CONTAINING PROTEIN"/>
    <property type="match status" value="1"/>
</dbReference>
<proteinExistence type="predicted"/>
<keyword evidence="6" id="KW-0675">Receptor</keyword>
<dbReference type="InterPro" id="IPR008969">
    <property type="entry name" value="CarboxyPept-like_regulatory"/>
</dbReference>
<dbReference type="InterPro" id="IPR041700">
    <property type="entry name" value="OMP_b-brl_3"/>
</dbReference>
<dbReference type="Proteomes" id="UP000762110">
    <property type="component" value="Unassembled WGS sequence"/>
</dbReference>
<sequence>MKNLLVLLTCLLVCGTSFAQKLNKISGKITNEQSENVPYAIVKLVHLPDSSLVKSTSADLNGGFAFEEIKTGAYLLSVNMVGYRTLTTAQVIVDQDVKLPAIKIESVAKQLKEITIQGKKPYIERKIDKTVLNVEGSIVSSGNSALELLEKAPGVTVDRQNDEIKLNNKSGITVMIDGKANFLSGADVTTLLSNMSSDQIATIELITNPSSKYDAAGAAGIINIKLKRNKAFGTNGSLSLNTGQGFMPNFPKDMYRVGLSLTLNHRVNKWNIYGTGAFNRKVGLNNINVLRNTLTSSLASSFNQNFERNTKGVAYMGKLGADYYLSDKTVIGVMVDANTINSDLNNVSQTHISEMQNSIATSNTVNQLALSDSPVGNLTANFNIKHDFNKEGTSLTFDADYSGFSNEKNDKFDAQYLNNTGTLTKTTALRNFTDAQINVVAAKSDFTWAINKTVKVETGLKSSYVVTHNDLISEEYLAGAWKNDVGKSNSFIYKENINAAYTNFAKEWKKWQIQLGLRAEYTHSNGNSVTSNKVVDRNYLSLFPTFFVNQNLNKDNSINYSFSRRVDRPNYQQLNPFVFYMDPYALDEGNPYLKPQFTYNYEVGYTYKEISFSLNYADTKDMITQISQQNEETRIINVIRKNLGRAQTYSANLYFPVKVTKFWRMQNNVSMFFLKFDDGNLEGAKYTANKVAYNLNTNHAFTLPQNFSLELNFWLNTPSLKGVEQTTITQYALNAGIQKSLMNKKLKIRLSMDDIFLTNHWEGKLQYQNVNLNVVNRYLSRRGAFSVNYAFGNQNVKSARNRNTATDDIKGRAGSN</sequence>
<dbReference type="InterPro" id="IPR037066">
    <property type="entry name" value="Plug_dom_sf"/>
</dbReference>
<name>A0ABX2DF75_9SPHI</name>
<keyword evidence="3" id="KW-0998">Cell outer membrane</keyword>
<evidence type="ECO:0000256" key="4">
    <source>
        <dbReference type="SAM" id="SignalP"/>
    </source>
</evidence>
<comment type="caution">
    <text evidence="6">The sequence shown here is derived from an EMBL/GenBank/DDBJ whole genome shotgun (WGS) entry which is preliminary data.</text>
</comment>
<feature type="domain" description="Outer membrane protein beta-barrel" evidence="5">
    <location>
        <begin position="386"/>
        <end position="789"/>
    </location>
</feature>
<dbReference type="Gene3D" id="2.170.130.10">
    <property type="entry name" value="TonB-dependent receptor, plug domain"/>
    <property type="match status" value="1"/>
</dbReference>
<evidence type="ECO:0000256" key="1">
    <source>
        <dbReference type="ARBA" id="ARBA00004442"/>
    </source>
</evidence>
<evidence type="ECO:0000256" key="2">
    <source>
        <dbReference type="ARBA" id="ARBA00023136"/>
    </source>
</evidence>
<keyword evidence="4" id="KW-0732">Signal</keyword>
<evidence type="ECO:0000313" key="7">
    <source>
        <dbReference type="Proteomes" id="UP000762110"/>
    </source>
</evidence>
<dbReference type="Pfam" id="PF13620">
    <property type="entry name" value="CarboxypepD_reg"/>
    <property type="match status" value="1"/>
</dbReference>
<dbReference type="SUPFAM" id="SSF49464">
    <property type="entry name" value="Carboxypeptidase regulatory domain-like"/>
    <property type="match status" value="1"/>
</dbReference>
<dbReference type="Pfam" id="PF14905">
    <property type="entry name" value="OMP_b-brl_3"/>
    <property type="match status" value="1"/>
</dbReference>
<reference evidence="6 7" key="1">
    <citation type="submission" date="2020-05" db="EMBL/GenBank/DDBJ databases">
        <title>Description of Pedobacter foliorum sp. nov.</title>
        <authorList>
            <person name="Qi S."/>
            <person name="Carlier A."/>
            <person name="Cnockaert M."/>
            <person name="Vandamme P."/>
        </authorList>
    </citation>
    <scope>NUCLEOTIDE SEQUENCE [LARGE SCALE GENOMIC DNA]</scope>
    <source>
        <strain evidence="6 7">LMG 31300</strain>
    </source>
</reference>
<keyword evidence="2" id="KW-0472">Membrane</keyword>
<gene>
    <name evidence="6" type="ORF">HQN85_12780</name>
</gene>
<dbReference type="Gene3D" id="2.60.40.1120">
    <property type="entry name" value="Carboxypeptidase-like, regulatory domain"/>
    <property type="match status" value="1"/>
</dbReference>
<dbReference type="EMBL" id="JABMKV010000003">
    <property type="protein sequence ID" value="NQX32610.1"/>
    <property type="molecule type" value="Genomic_DNA"/>
</dbReference>
<evidence type="ECO:0000313" key="6">
    <source>
        <dbReference type="EMBL" id="NQX32610.1"/>
    </source>
</evidence>
<evidence type="ECO:0000259" key="5">
    <source>
        <dbReference type="Pfam" id="PF14905"/>
    </source>
</evidence>
<dbReference type="RefSeq" id="WP_173272836.1">
    <property type="nucleotide sequence ID" value="NZ_JABMKV010000003.1"/>
</dbReference>
<dbReference type="PANTHER" id="PTHR40980:SF4">
    <property type="entry name" value="TONB-DEPENDENT RECEPTOR-LIKE BETA-BARREL DOMAIN-CONTAINING PROTEIN"/>
    <property type="match status" value="1"/>
</dbReference>
<dbReference type="SUPFAM" id="SSF56935">
    <property type="entry name" value="Porins"/>
    <property type="match status" value="1"/>
</dbReference>
<comment type="subcellular location">
    <subcellularLocation>
        <location evidence="1">Cell outer membrane</location>
    </subcellularLocation>
</comment>
<accession>A0ABX2DF75</accession>
<evidence type="ECO:0000256" key="3">
    <source>
        <dbReference type="ARBA" id="ARBA00023237"/>
    </source>
</evidence>
<protein>
    <submittedName>
        <fullName evidence="6">TonB-dependent receptor</fullName>
    </submittedName>
</protein>